<dbReference type="AlphaFoldDB" id="A0A2V1ISU1"/>
<sequence length="485" mass="56182">MRIKPNSKSRLWSSTRMSNSGNSADNLSRRLNPSRPPPLTKPEQRLTQSPTFLMNSKHPKTMKPKTLREKHIVELNGRLRPLSTPQTNWALNSTINHYGYRLKSGMCTCMKCGHEWLETRNGMCLCPECGAQIEIKDTKERVIRDKSYFNVITTMEGYQVVRMFLMMVEMRKGMKAKPAFLEIGSYWIDCTGNTTVVGLQRTLGYYIDSFAFGSPLEIRRDNDAFRHISNEWVYPRIKVTDTIKRNGFKGSCHHIHPVTLFQELLTNPKAETLMKANETELLHYLCGSPFNSDDVDYYWKSIKIALRNDYKIEDVPMWFDYIKMLEQMGRDINSPSLIAPQDLKTAHDIYVAKVNRQRIKEQREKERQQAIEDKAKFEELKSRYFGMAMTDGEIEIHSIDTIDDYYKIGESQSICCGTAKYFLKENTLTLTAYIGNKQIATIEISLDDYHIIQCRAFANGICEYTEQIADIINANKKMIAERKRA</sequence>
<evidence type="ECO:0000313" key="2">
    <source>
        <dbReference type="EMBL" id="PWB05581.1"/>
    </source>
</evidence>
<keyword evidence="3" id="KW-1185">Reference proteome</keyword>
<dbReference type="InterPro" id="IPR025586">
    <property type="entry name" value="PcfJ"/>
</dbReference>
<evidence type="ECO:0000313" key="3">
    <source>
        <dbReference type="Proteomes" id="UP000244925"/>
    </source>
</evidence>
<reference evidence="3" key="1">
    <citation type="submission" date="2018-02" db="EMBL/GenBank/DDBJ databases">
        <authorList>
            <person name="Clavel T."/>
            <person name="Strowig T."/>
        </authorList>
    </citation>
    <scope>NUCLEOTIDE SEQUENCE [LARGE SCALE GENOMIC DNA]</scope>
    <source>
        <strain evidence="3">DSM 100764</strain>
    </source>
</reference>
<accession>A0A2V1ISU1</accession>
<feature type="compositionally biased region" description="Polar residues" evidence="1">
    <location>
        <begin position="8"/>
        <end position="25"/>
    </location>
</feature>
<organism evidence="2 3">
    <name type="scientific">Paramuribaculum intestinale</name>
    <dbReference type="NCBI Taxonomy" id="2094151"/>
    <lineage>
        <taxon>Bacteria</taxon>
        <taxon>Pseudomonadati</taxon>
        <taxon>Bacteroidota</taxon>
        <taxon>Bacteroidia</taxon>
        <taxon>Bacteroidales</taxon>
        <taxon>Muribaculaceae</taxon>
        <taxon>Paramuribaculum</taxon>
    </lineage>
</organism>
<name>A0A2V1ISU1_9BACT</name>
<dbReference type="Proteomes" id="UP000244925">
    <property type="component" value="Unassembled WGS sequence"/>
</dbReference>
<feature type="region of interest" description="Disordered" evidence="1">
    <location>
        <begin position="1"/>
        <end position="64"/>
    </location>
</feature>
<gene>
    <name evidence="2" type="ORF">C5O25_12595</name>
</gene>
<comment type="caution">
    <text evidence="2">The sequence shown here is derived from an EMBL/GenBank/DDBJ whole genome shotgun (WGS) entry which is preliminary data.</text>
</comment>
<proteinExistence type="predicted"/>
<protein>
    <submittedName>
        <fullName evidence="2">PcfJ-like protein</fullName>
    </submittedName>
</protein>
<evidence type="ECO:0000256" key="1">
    <source>
        <dbReference type="SAM" id="MobiDB-lite"/>
    </source>
</evidence>
<feature type="compositionally biased region" description="Polar residues" evidence="1">
    <location>
        <begin position="45"/>
        <end position="54"/>
    </location>
</feature>
<dbReference type="Pfam" id="PF14284">
    <property type="entry name" value="PcfJ"/>
    <property type="match status" value="1"/>
</dbReference>
<dbReference type="EMBL" id="PUBV01000064">
    <property type="protein sequence ID" value="PWB05581.1"/>
    <property type="molecule type" value="Genomic_DNA"/>
</dbReference>